<keyword evidence="5 7" id="KW-1133">Transmembrane helix</keyword>
<evidence type="ECO:0000256" key="5">
    <source>
        <dbReference type="ARBA" id="ARBA00022989"/>
    </source>
</evidence>
<evidence type="ECO:0000256" key="4">
    <source>
        <dbReference type="ARBA" id="ARBA00022801"/>
    </source>
</evidence>
<gene>
    <name evidence="8" type="ORF">SBRCBS47491_002232</name>
</gene>
<dbReference type="PANTHER" id="PTHR46187">
    <property type="entry name" value="ALKALINE CERAMIDASE 3"/>
    <property type="match status" value="1"/>
</dbReference>
<dbReference type="PANTHER" id="PTHR46187:SF1">
    <property type="entry name" value="ALKALINE PHYTOCERAMIDASE"/>
    <property type="match status" value="1"/>
</dbReference>
<sequence>MGHHNRHYSGDRYANAGVWGKPTSTANFCEEDYAVTLYIAEFINTLTNLAYSKCPWLKLHLLPVRLLTAQVYFAIRYPGPRAPSKKGGPAPPPSWKHPDVFSISLWVLGALSFTFHATLKHSTQYGDELAMLVLGGALMHGSYGPRSWTAGIVSWSLVTVASALYLKTGQILHQVWAFQAMIFVVGVRTFYLILGDRRTAQGTPVLKYPTRMYLVRYAWSLATLGFGYFLWHVDLEGCGPLRELRAFVGLPWAWLLELHGWWHVLTALGASLYIRLLRDLEP</sequence>
<evidence type="ECO:0000256" key="2">
    <source>
        <dbReference type="ARBA" id="ARBA00009780"/>
    </source>
</evidence>
<dbReference type="Proteomes" id="UP001642406">
    <property type="component" value="Unassembled WGS sequence"/>
</dbReference>
<dbReference type="EMBL" id="CAWUHC010000012">
    <property type="protein sequence ID" value="CAK7214679.1"/>
    <property type="molecule type" value="Genomic_DNA"/>
</dbReference>
<keyword evidence="6 7" id="KW-0472">Membrane</keyword>
<name>A0ABP0B5T2_9PEZI</name>
<accession>A0ABP0B5T2</accession>
<evidence type="ECO:0000313" key="8">
    <source>
        <dbReference type="EMBL" id="CAK7214679.1"/>
    </source>
</evidence>
<feature type="transmembrane region" description="Helical" evidence="7">
    <location>
        <begin position="214"/>
        <end position="231"/>
    </location>
</feature>
<comment type="subcellular location">
    <subcellularLocation>
        <location evidence="1">Membrane</location>
        <topology evidence="1">Multi-pass membrane protein</topology>
    </subcellularLocation>
</comment>
<evidence type="ECO:0000256" key="1">
    <source>
        <dbReference type="ARBA" id="ARBA00004141"/>
    </source>
</evidence>
<keyword evidence="3 7" id="KW-0812">Transmembrane</keyword>
<keyword evidence="9" id="KW-1185">Reference proteome</keyword>
<evidence type="ECO:0000256" key="6">
    <source>
        <dbReference type="ARBA" id="ARBA00023136"/>
    </source>
</evidence>
<evidence type="ECO:0000256" key="7">
    <source>
        <dbReference type="SAM" id="Phobius"/>
    </source>
</evidence>
<comment type="caution">
    <text evidence="8">The sequence shown here is derived from an EMBL/GenBank/DDBJ whole genome shotgun (WGS) entry which is preliminary data.</text>
</comment>
<dbReference type="Pfam" id="PF05875">
    <property type="entry name" value="Ceramidase"/>
    <property type="match status" value="1"/>
</dbReference>
<reference evidence="8 9" key="1">
    <citation type="submission" date="2024-01" db="EMBL/GenBank/DDBJ databases">
        <authorList>
            <person name="Allen C."/>
            <person name="Tagirdzhanova G."/>
        </authorList>
    </citation>
    <scope>NUCLEOTIDE SEQUENCE [LARGE SCALE GENOMIC DNA]</scope>
</reference>
<feature type="transmembrane region" description="Helical" evidence="7">
    <location>
        <begin position="171"/>
        <end position="194"/>
    </location>
</feature>
<evidence type="ECO:0000256" key="3">
    <source>
        <dbReference type="ARBA" id="ARBA00022692"/>
    </source>
</evidence>
<proteinExistence type="inferred from homology"/>
<feature type="transmembrane region" description="Helical" evidence="7">
    <location>
        <begin position="251"/>
        <end position="274"/>
    </location>
</feature>
<evidence type="ECO:0008006" key="10">
    <source>
        <dbReference type="Google" id="ProtNLM"/>
    </source>
</evidence>
<protein>
    <recommendedName>
        <fullName evidence="10">Dihydroceramidase</fullName>
    </recommendedName>
</protein>
<evidence type="ECO:0000313" key="9">
    <source>
        <dbReference type="Proteomes" id="UP001642406"/>
    </source>
</evidence>
<comment type="similarity">
    <text evidence="2">Belongs to the alkaline ceramidase family.</text>
</comment>
<dbReference type="InterPro" id="IPR008901">
    <property type="entry name" value="ACER"/>
</dbReference>
<organism evidence="8 9">
    <name type="scientific">Sporothrix bragantina</name>
    <dbReference type="NCBI Taxonomy" id="671064"/>
    <lineage>
        <taxon>Eukaryota</taxon>
        <taxon>Fungi</taxon>
        <taxon>Dikarya</taxon>
        <taxon>Ascomycota</taxon>
        <taxon>Pezizomycotina</taxon>
        <taxon>Sordariomycetes</taxon>
        <taxon>Sordariomycetidae</taxon>
        <taxon>Ophiostomatales</taxon>
        <taxon>Ophiostomataceae</taxon>
        <taxon>Sporothrix</taxon>
    </lineage>
</organism>
<keyword evidence="4" id="KW-0378">Hydrolase</keyword>
<feature type="transmembrane region" description="Helical" evidence="7">
    <location>
        <begin position="148"/>
        <end position="165"/>
    </location>
</feature>